<accession>A0ABV7AUH6</accession>
<evidence type="ECO:0000313" key="3">
    <source>
        <dbReference type="Proteomes" id="UP001595457"/>
    </source>
</evidence>
<reference evidence="3" key="1">
    <citation type="journal article" date="2019" name="Int. J. Syst. Evol. Microbiol.">
        <title>The Global Catalogue of Microorganisms (GCM) 10K type strain sequencing project: providing services to taxonomists for standard genome sequencing and annotation.</title>
        <authorList>
            <consortium name="The Broad Institute Genomics Platform"/>
            <consortium name="The Broad Institute Genome Sequencing Center for Infectious Disease"/>
            <person name="Wu L."/>
            <person name="Ma J."/>
        </authorList>
    </citation>
    <scope>NUCLEOTIDE SEQUENCE [LARGE SCALE GENOMIC DNA]</scope>
    <source>
        <strain evidence="3">KCTC 62195</strain>
    </source>
</reference>
<comment type="caution">
    <text evidence="2">The sequence shown here is derived from an EMBL/GenBank/DDBJ whole genome shotgun (WGS) entry which is preliminary data.</text>
</comment>
<organism evidence="2 3">
    <name type="scientific">Azotobacter bryophylli</name>
    <dbReference type="NCBI Taxonomy" id="1986537"/>
    <lineage>
        <taxon>Bacteria</taxon>
        <taxon>Pseudomonadati</taxon>
        <taxon>Pseudomonadota</taxon>
        <taxon>Gammaproteobacteria</taxon>
        <taxon>Pseudomonadales</taxon>
        <taxon>Pseudomonadaceae</taxon>
        <taxon>Azotobacter</taxon>
    </lineage>
</organism>
<dbReference type="RefSeq" id="WP_377814713.1">
    <property type="nucleotide sequence ID" value="NZ_JBHRSJ010000023.1"/>
</dbReference>
<gene>
    <name evidence="2" type="ORF">ACFOJE_12605</name>
</gene>
<proteinExistence type="predicted"/>
<name>A0ABV7AUH6_9GAMM</name>
<evidence type="ECO:0000256" key="1">
    <source>
        <dbReference type="SAM" id="MobiDB-lite"/>
    </source>
</evidence>
<dbReference type="Proteomes" id="UP001595457">
    <property type="component" value="Unassembled WGS sequence"/>
</dbReference>
<dbReference type="EMBL" id="JBHRSJ010000023">
    <property type="protein sequence ID" value="MFC2973052.1"/>
    <property type="molecule type" value="Genomic_DNA"/>
</dbReference>
<keyword evidence="3" id="KW-1185">Reference proteome</keyword>
<protein>
    <submittedName>
        <fullName evidence="2">Uncharacterized protein</fullName>
    </submittedName>
</protein>
<evidence type="ECO:0000313" key="2">
    <source>
        <dbReference type="EMBL" id="MFC2973052.1"/>
    </source>
</evidence>
<feature type="region of interest" description="Disordered" evidence="1">
    <location>
        <begin position="1"/>
        <end position="24"/>
    </location>
</feature>
<sequence>MSMFLTKSRQPAQQPATRSTPTDALLGPQFKARLDRLICDTRAVLDDFYEHKWGLYKEPGKIVKRLDSQLRSLILMRSLLELDLATGQARQLPCEELDFIRNAELFLDQLGAQRLREAKNSLGTLVF</sequence>
<feature type="compositionally biased region" description="Polar residues" evidence="1">
    <location>
        <begin position="1"/>
        <end position="22"/>
    </location>
</feature>